<evidence type="ECO:0000313" key="4">
    <source>
        <dbReference type="Proteomes" id="UP001445335"/>
    </source>
</evidence>
<organism evidence="3 4">
    <name type="scientific">Elliptochloris bilobata</name>
    <dbReference type="NCBI Taxonomy" id="381761"/>
    <lineage>
        <taxon>Eukaryota</taxon>
        <taxon>Viridiplantae</taxon>
        <taxon>Chlorophyta</taxon>
        <taxon>core chlorophytes</taxon>
        <taxon>Trebouxiophyceae</taxon>
        <taxon>Trebouxiophyceae incertae sedis</taxon>
        <taxon>Elliptochloris clade</taxon>
        <taxon>Elliptochloris</taxon>
    </lineage>
</organism>
<feature type="region of interest" description="Disordered" evidence="1">
    <location>
        <begin position="1"/>
        <end position="99"/>
    </location>
</feature>
<protein>
    <submittedName>
        <fullName evidence="3">Uncharacterized protein</fullName>
    </submittedName>
</protein>
<dbReference type="EMBL" id="JALJOU010000017">
    <property type="protein sequence ID" value="KAK9839209.1"/>
    <property type="molecule type" value="Genomic_DNA"/>
</dbReference>
<keyword evidence="2" id="KW-0472">Membrane</keyword>
<feature type="compositionally biased region" description="Low complexity" evidence="1">
    <location>
        <begin position="77"/>
        <end position="95"/>
    </location>
</feature>
<keyword evidence="2" id="KW-1133">Transmembrane helix</keyword>
<comment type="caution">
    <text evidence="3">The sequence shown here is derived from an EMBL/GenBank/DDBJ whole genome shotgun (WGS) entry which is preliminary data.</text>
</comment>
<evidence type="ECO:0000256" key="2">
    <source>
        <dbReference type="SAM" id="Phobius"/>
    </source>
</evidence>
<feature type="transmembrane region" description="Helical" evidence="2">
    <location>
        <begin position="134"/>
        <end position="153"/>
    </location>
</feature>
<keyword evidence="4" id="KW-1185">Reference proteome</keyword>
<dbReference type="Proteomes" id="UP001445335">
    <property type="component" value="Unassembled WGS sequence"/>
</dbReference>
<accession>A0AAW1RZM1</accession>
<reference evidence="3 4" key="1">
    <citation type="journal article" date="2024" name="Nat. Commun.">
        <title>Phylogenomics reveals the evolutionary origins of lichenization in chlorophyte algae.</title>
        <authorList>
            <person name="Puginier C."/>
            <person name="Libourel C."/>
            <person name="Otte J."/>
            <person name="Skaloud P."/>
            <person name="Haon M."/>
            <person name="Grisel S."/>
            <person name="Petersen M."/>
            <person name="Berrin J.G."/>
            <person name="Delaux P.M."/>
            <person name="Dal Grande F."/>
            <person name="Keller J."/>
        </authorList>
    </citation>
    <scope>NUCLEOTIDE SEQUENCE [LARGE SCALE GENOMIC DNA]</scope>
    <source>
        <strain evidence="3 4">SAG 245.80</strain>
    </source>
</reference>
<keyword evidence="2" id="KW-0812">Transmembrane</keyword>
<gene>
    <name evidence="3" type="ORF">WJX81_001651</name>
</gene>
<evidence type="ECO:0000256" key="1">
    <source>
        <dbReference type="SAM" id="MobiDB-lite"/>
    </source>
</evidence>
<feature type="region of interest" description="Disordered" evidence="1">
    <location>
        <begin position="220"/>
        <end position="252"/>
    </location>
</feature>
<name>A0AAW1RZM1_9CHLO</name>
<proteinExistence type="predicted"/>
<feature type="compositionally biased region" description="Basic and acidic residues" evidence="1">
    <location>
        <begin position="220"/>
        <end position="229"/>
    </location>
</feature>
<evidence type="ECO:0000313" key="3">
    <source>
        <dbReference type="EMBL" id="KAK9839209.1"/>
    </source>
</evidence>
<sequence>MAGANAQFEVVDKQAGTGPAPSGALRFPLGHRPPRPVVTSRPYAPQPRRPTARPQLDTAVAPYQQHTLQPCEPERGPALAPAQRAEPAAAAGGAPVKRKREEYESELLDRLLNTAAPPGPGPVARLMALPPRRMLLAAVVLALMGAPLLALAGGRLHARHALRASLGGVLPPPGAPAVVGVAPAGSDEAVRHHRPADPDEHDPSAALDGEEALRREQWEARAAGRERQQRAVAANGAGRSLRSAVPERSGHAMRPTPVAACIVCRLLV</sequence>
<dbReference type="AlphaFoldDB" id="A0AAW1RZM1"/>